<organism evidence="1">
    <name type="scientific">Metalysinibacillus saudimassiliensis</name>
    <dbReference type="NCBI Taxonomy" id="1461583"/>
    <lineage>
        <taxon>Bacteria</taxon>
        <taxon>Bacillati</taxon>
        <taxon>Bacillota</taxon>
        <taxon>Bacilli</taxon>
        <taxon>Bacillales</taxon>
        <taxon>Caryophanaceae</taxon>
        <taxon>Metalysinibacillus</taxon>
    </lineage>
</organism>
<evidence type="ECO:0008006" key="2">
    <source>
        <dbReference type="Google" id="ProtNLM"/>
    </source>
</evidence>
<dbReference type="AlphaFoldDB" id="A0A078MC51"/>
<dbReference type="PATRIC" id="fig|1461583.4.peg.1645"/>
<dbReference type="InterPro" id="IPR013321">
    <property type="entry name" value="Arc_rbn_hlx_hlx"/>
</dbReference>
<evidence type="ECO:0000313" key="1">
    <source>
        <dbReference type="EMBL" id="CEA03860.1"/>
    </source>
</evidence>
<accession>A0A078MC51</accession>
<dbReference type="Gene3D" id="1.10.1220.10">
    <property type="entry name" value="Met repressor-like"/>
    <property type="match status" value="1"/>
</dbReference>
<reference evidence="1" key="1">
    <citation type="submission" date="2014-07" db="EMBL/GenBank/DDBJ databases">
        <authorList>
            <person name="Urmite Genomes Urmite Genomes"/>
        </authorList>
    </citation>
    <scope>NUCLEOTIDE SEQUENCE</scope>
    <source>
        <strain evidence="1">13S34_air</strain>
    </source>
</reference>
<sequence length="73" mass="8306">MCAKLFECIKHCQGDLRSCTKNGTHPSTSHRSYYDVMAKGYREMYSINLKLATECFTMEYEVESIVERAVSGG</sequence>
<dbReference type="GO" id="GO:0006355">
    <property type="term" value="P:regulation of DNA-templated transcription"/>
    <property type="evidence" value="ECO:0007669"/>
    <property type="project" value="InterPro"/>
</dbReference>
<gene>
    <name evidence="1" type="ORF">BN1050_01717</name>
</gene>
<name>A0A078MC51_9BACL</name>
<dbReference type="HOGENOM" id="CLU_2700342_0_0_9"/>
<dbReference type="EMBL" id="LN483075">
    <property type="protein sequence ID" value="CEA03860.1"/>
    <property type="molecule type" value="Genomic_DNA"/>
</dbReference>
<protein>
    <recommendedName>
        <fullName evidence="2">Antitoxin EndoAI</fullName>
    </recommendedName>
</protein>
<proteinExistence type="predicted"/>